<organism evidence="1">
    <name type="scientific">freshwater metagenome</name>
    <dbReference type="NCBI Taxonomy" id="449393"/>
    <lineage>
        <taxon>unclassified sequences</taxon>
        <taxon>metagenomes</taxon>
        <taxon>ecological metagenomes</taxon>
    </lineage>
</organism>
<protein>
    <submittedName>
        <fullName evidence="1">Unannotated protein</fullName>
    </submittedName>
</protein>
<dbReference type="AlphaFoldDB" id="A0A6J7S9G2"/>
<accession>A0A6J7S9G2</accession>
<reference evidence="1" key="1">
    <citation type="submission" date="2020-05" db="EMBL/GenBank/DDBJ databases">
        <authorList>
            <person name="Chiriac C."/>
            <person name="Salcher M."/>
            <person name="Ghai R."/>
            <person name="Kavagutti S V."/>
        </authorList>
    </citation>
    <scope>NUCLEOTIDE SEQUENCE</scope>
</reference>
<evidence type="ECO:0000313" key="1">
    <source>
        <dbReference type="EMBL" id="CAB5037562.1"/>
    </source>
</evidence>
<name>A0A6J7S9G2_9ZZZZ</name>
<sequence length="114" mass="11824">MDPRESRVELHVVTGENQTIAQILSDLPASLGALEPAVPAIFGDGLDRIVAVPAAAGDLERGFGDIGGEHLQAAAQARGVIDDVGREHCHGVGLFAGGATWNPYAQLRCGLESL</sequence>
<dbReference type="EMBL" id="CAFBPU010000045">
    <property type="protein sequence ID" value="CAB5037562.1"/>
    <property type="molecule type" value="Genomic_DNA"/>
</dbReference>
<proteinExistence type="predicted"/>
<gene>
    <name evidence="1" type="ORF">UFOPK4150_01837</name>
</gene>